<gene>
    <name evidence="3" type="ORF">SAMN05444392_1223</name>
</gene>
<dbReference type="SUPFAM" id="SSF53474">
    <property type="entry name" value="alpha/beta-Hydrolases"/>
    <property type="match status" value="1"/>
</dbReference>
<dbReference type="PANTHER" id="PTHR11487">
    <property type="entry name" value="THIOESTERASE"/>
    <property type="match status" value="1"/>
</dbReference>
<dbReference type="GO" id="GO:0008610">
    <property type="term" value="P:lipid biosynthetic process"/>
    <property type="evidence" value="ECO:0007669"/>
    <property type="project" value="TreeGrafter"/>
</dbReference>
<evidence type="ECO:0000259" key="2">
    <source>
        <dbReference type="Pfam" id="PF00975"/>
    </source>
</evidence>
<feature type="domain" description="Thioesterase" evidence="2">
    <location>
        <begin position="19"/>
        <end position="239"/>
    </location>
</feature>
<sequence>MDSPWFPFNHQVSTCKERFFCFPYGGGNPQFYRAWQNKMPQGIEIVPVQLPGRGMRFHEQNIDSVDQLIEILAREILHYLDRPFFFFGHSFGSLISYELASFLHDQYQKQPNHLFVSGYHAPHLPDPNPPIYHLPDDQFIDEVIAKNGMPKEILAQREYLDVFLPCLRADFTAAETYQHKKRKLLTCPITIFGGKDDHEADFEHLEAWKELTTGAFEKILFPGDHFFIHSAENELIDTIVNRLRFKRSHSS</sequence>
<comment type="similarity">
    <text evidence="1">Belongs to the thioesterase family.</text>
</comment>
<keyword evidence="4" id="KW-1185">Reference proteome</keyword>
<evidence type="ECO:0000313" key="3">
    <source>
        <dbReference type="EMBL" id="SHF40822.1"/>
    </source>
</evidence>
<reference evidence="3 4" key="1">
    <citation type="submission" date="2016-11" db="EMBL/GenBank/DDBJ databases">
        <authorList>
            <person name="Jaros S."/>
            <person name="Januszkiewicz K."/>
            <person name="Wedrychowicz H."/>
        </authorList>
    </citation>
    <scope>NUCLEOTIDE SEQUENCE [LARGE SCALE GENOMIC DNA]</scope>
    <source>
        <strain evidence="3 4">DSM 44666</strain>
    </source>
</reference>
<accession>A0A1M5BF82</accession>
<name>A0A1M5BF82_9BACL</name>
<organism evidence="3 4">
    <name type="scientific">Seinonella peptonophila</name>
    <dbReference type="NCBI Taxonomy" id="112248"/>
    <lineage>
        <taxon>Bacteria</taxon>
        <taxon>Bacillati</taxon>
        <taxon>Bacillota</taxon>
        <taxon>Bacilli</taxon>
        <taxon>Bacillales</taxon>
        <taxon>Thermoactinomycetaceae</taxon>
        <taxon>Seinonella</taxon>
    </lineage>
</organism>
<dbReference type="PANTHER" id="PTHR11487:SF0">
    <property type="entry name" value="S-ACYL FATTY ACID SYNTHASE THIOESTERASE, MEDIUM CHAIN"/>
    <property type="match status" value="1"/>
</dbReference>
<protein>
    <submittedName>
        <fullName evidence="3">Surfactin synthase thioesterase subunit</fullName>
    </submittedName>
</protein>
<dbReference type="InterPro" id="IPR001031">
    <property type="entry name" value="Thioesterase"/>
</dbReference>
<dbReference type="AlphaFoldDB" id="A0A1M5BF82"/>
<dbReference type="InterPro" id="IPR029058">
    <property type="entry name" value="AB_hydrolase_fold"/>
</dbReference>
<dbReference type="STRING" id="112248.SAMN05444392_1223"/>
<dbReference type="InterPro" id="IPR012223">
    <property type="entry name" value="TEII"/>
</dbReference>
<dbReference type="Pfam" id="PF00975">
    <property type="entry name" value="Thioesterase"/>
    <property type="match status" value="1"/>
</dbReference>
<proteinExistence type="inferred from homology"/>
<evidence type="ECO:0000313" key="4">
    <source>
        <dbReference type="Proteomes" id="UP000184476"/>
    </source>
</evidence>
<dbReference type="Proteomes" id="UP000184476">
    <property type="component" value="Unassembled WGS sequence"/>
</dbReference>
<dbReference type="Gene3D" id="3.40.50.1820">
    <property type="entry name" value="alpha/beta hydrolase"/>
    <property type="match status" value="1"/>
</dbReference>
<dbReference type="OrthoDB" id="2213423at2"/>
<dbReference type="RefSeq" id="WP_073158467.1">
    <property type="nucleotide sequence ID" value="NZ_FQVL01000022.1"/>
</dbReference>
<evidence type="ECO:0000256" key="1">
    <source>
        <dbReference type="ARBA" id="ARBA00007169"/>
    </source>
</evidence>
<dbReference type="EMBL" id="FQVL01000022">
    <property type="protein sequence ID" value="SHF40822.1"/>
    <property type="molecule type" value="Genomic_DNA"/>
</dbReference>